<evidence type="ECO:0000313" key="2">
    <source>
        <dbReference type="EMBL" id="KPV77028.1"/>
    </source>
</evidence>
<dbReference type="Proteomes" id="UP000053890">
    <property type="component" value="Unassembled WGS sequence"/>
</dbReference>
<feature type="compositionally biased region" description="Polar residues" evidence="1">
    <location>
        <begin position="1"/>
        <end position="10"/>
    </location>
</feature>
<reference evidence="2 3" key="1">
    <citation type="journal article" date="2015" name="Front. Microbiol.">
        <title>Genome sequence of the plant growth promoting endophytic yeast Rhodotorula graminis WP1.</title>
        <authorList>
            <person name="Firrincieli A."/>
            <person name="Otillar R."/>
            <person name="Salamov A."/>
            <person name="Schmutz J."/>
            <person name="Khan Z."/>
            <person name="Redman R.S."/>
            <person name="Fleck N.D."/>
            <person name="Lindquist E."/>
            <person name="Grigoriev I.V."/>
            <person name="Doty S.L."/>
        </authorList>
    </citation>
    <scope>NUCLEOTIDE SEQUENCE [LARGE SCALE GENOMIC DNA]</scope>
    <source>
        <strain evidence="2 3">WP1</strain>
    </source>
</reference>
<evidence type="ECO:0000313" key="3">
    <source>
        <dbReference type="Proteomes" id="UP000053890"/>
    </source>
</evidence>
<evidence type="ECO:0000256" key="1">
    <source>
        <dbReference type="SAM" id="MobiDB-lite"/>
    </source>
</evidence>
<feature type="region of interest" description="Disordered" evidence="1">
    <location>
        <begin position="1"/>
        <end position="21"/>
    </location>
</feature>
<proteinExistence type="predicted"/>
<protein>
    <submittedName>
        <fullName evidence="2">Uncharacterized protein</fullName>
    </submittedName>
</protein>
<dbReference type="AlphaFoldDB" id="A0A194S8H6"/>
<keyword evidence="3" id="KW-1185">Reference proteome</keyword>
<name>A0A194S8H6_RHOGW</name>
<accession>A0A194S8H6</accession>
<gene>
    <name evidence="2" type="ORF">RHOBADRAFT_51993</name>
</gene>
<organism evidence="2 3">
    <name type="scientific">Rhodotorula graminis (strain WP1)</name>
    <dbReference type="NCBI Taxonomy" id="578459"/>
    <lineage>
        <taxon>Eukaryota</taxon>
        <taxon>Fungi</taxon>
        <taxon>Dikarya</taxon>
        <taxon>Basidiomycota</taxon>
        <taxon>Pucciniomycotina</taxon>
        <taxon>Microbotryomycetes</taxon>
        <taxon>Sporidiobolales</taxon>
        <taxon>Sporidiobolaceae</taxon>
        <taxon>Rhodotorula</taxon>
    </lineage>
</organism>
<feature type="non-terminal residue" evidence="2">
    <location>
        <position position="1"/>
    </location>
</feature>
<dbReference type="GeneID" id="28976566"/>
<dbReference type="EMBL" id="KQ474075">
    <property type="protein sequence ID" value="KPV77028.1"/>
    <property type="molecule type" value="Genomic_DNA"/>
</dbReference>
<sequence>FSLRRNQPTPTRRPHLTPSSTPAAADLVRLHASHWELLPFLDHLPAGSSAIWADPLLA</sequence>
<feature type="non-terminal residue" evidence="2">
    <location>
        <position position="58"/>
    </location>
</feature>
<dbReference type="RefSeq" id="XP_018273077.1">
    <property type="nucleotide sequence ID" value="XM_018416118.1"/>
</dbReference>